<dbReference type="Gene3D" id="6.20.20.10">
    <property type="match status" value="1"/>
</dbReference>
<evidence type="ECO:0000313" key="2">
    <source>
        <dbReference type="EMBL" id="QIG67640.1"/>
    </source>
</evidence>
<gene>
    <name evidence="2" type="ORF">EVB51_023</name>
</gene>
<protein>
    <submittedName>
        <fullName evidence="2">Uncharacterized protein</fullName>
    </submittedName>
</protein>
<dbReference type="InterPro" id="IPR046053">
    <property type="entry name" value="DUF6011"/>
</dbReference>
<dbReference type="Proteomes" id="UP000612501">
    <property type="component" value="Segment"/>
</dbReference>
<dbReference type="EMBL" id="MN988482">
    <property type="protein sequence ID" value="QIG67640.1"/>
    <property type="molecule type" value="Genomic_DNA"/>
</dbReference>
<name>A0A7S5QXC2_9CAUD</name>
<feature type="coiled-coil region" evidence="1">
    <location>
        <begin position="104"/>
        <end position="143"/>
    </location>
</feature>
<dbReference type="Pfam" id="PF19474">
    <property type="entry name" value="DUF6011"/>
    <property type="match status" value="1"/>
</dbReference>
<proteinExistence type="predicted"/>
<organism evidence="2 3">
    <name type="scientific">Rhizobium phage RHph_Y17</name>
    <dbReference type="NCBI Taxonomy" id="2509771"/>
    <lineage>
        <taxon>Viruses</taxon>
        <taxon>Duplodnaviria</taxon>
        <taxon>Heunggongvirae</taxon>
        <taxon>Uroviricota</taxon>
        <taxon>Caudoviricetes</taxon>
        <taxon>Kleczkowskavirus</taxon>
        <taxon>Kleczkowskavirus RHEph4</taxon>
    </lineage>
</organism>
<evidence type="ECO:0000256" key="1">
    <source>
        <dbReference type="SAM" id="Coils"/>
    </source>
</evidence>
<accession>A0A7S5QXC2</accession>
<evidence type="ECO:0000313" key="3">
    <source>
        <dbReference type="Proteomes" id="UP000612501"/>
    </source>
</evidence>
<sequence length="273" mass="29707">MSFFDDLNDLPEKPSKVDNAAEIRKNAHVVNGGEALFPCPSCSGTGMWRGRGRCFKCTGTGKVTKRVLGAAKAKVTRANNFAAWCEEHRDVIDGLRRHSWNNFLAKLLAQIDGEERALSERQLEIARENIEKWDAKNKERDEQRAAEREKNAKEIGIEAINALFATALDSGLKAPRFRTERLTIKVAKLHADTLYVTDGGDYVGKIVSGKFFATSTAKKDVADLLAEIAKDPKGAAIAYGRSTGNCACCGRGLTDPVSVEMGIGPICAGGWGF</sequence>
<keyword evidence="1" id="KW-0175">Coiled coil</keyword>
<reference evidence="2" key="1">
    <citation type="submission" date="2020-01" db="EMBL/GenBank/DDBJ databases">
        <title>Patterns of diversity and host range of bacteriophage communities associated with bean-nodulatin bacteria.</title>
        <authorList>
            <person name="Vann Cauwenberghe J."/>
            <person name="Santamaria R.I."/>
            <person name="Bustos P."/>
            <person name="Juarez S."/>
            <person name="Gonzalez V."/>
        </authorList>
    </citation>
    <scope>NUCLEOTIDE SEQUENCE</scope>
</reference>